<evidence type="ECO:0000313" key="1">
    <source>
        <dbReference type="EMBL" id="AET65264.1"/>
    </source>
</evidence>
<dbReference type="KEGG" id="mhi:Mhar_1908"/>
<organism evidence="1 2">
    <name type="scientific">Methanothrix harundinacea (strain 6Ac)</name>
    <name type="common">Methanosaeta harundinacea</name>
    <dbReference type="NCBI Taxonomy" id="1110509"/>
    <lineage>
        <taxon>Archaea</taxon>
        <taxon>Methanobacteriati</taxon>
        <taxon>Methanobacteriota</taxon>
        <taxon>Stenosarchaea group</taxon>
        <taxon>Methanomicrobia</taxon>
        <taxon>Methanotrichales</taxon>
        <taxon>Methanotrichaceae</taxon>
        <taxon>Methanothrix</taxon>
    </lineage>
</organism>
<dbReference type="AlphaFoldDB" id="G7WQ72"/>
<dbReference type="Proteomes" id="UP000005877">
    <property type="component" value="Chromosome"/>
</dbReference>
<name>G7WQ72_METH6</name>
<reference evidence="1 2" key="1">
    <citation type="journal article" date="2012" name="PLoS ONE">
        <title>The genome characteristics and predicted function of methyl-group oxidation pathway in the obligate aceticlastic methanogens, Methanosaeta spp.</title>
        <authorList>
            <person name="Zhu J."/>
            <person name="Zheng H."/>
            <person name="Ai G."/>
            <person name="Zhang G."/>
            <person name="Liu D."/>
            <person name="Liu X."/>
            <person name="Dong X."/>
        </authorList>
    </citation>
    <scope>NUCLEOTIDE SEQUENCE [LARGE SCALE GENOMIC DNA]</scope>
    <source>
        <strain evidence="1 2">6Ac</strain>
    </source>
</reference>
<accession>G7WQ72</accession>
<evidence type="ECO:0000313" key="2">
    <source>
        <dbReference type="Proteomes" id="UP000005877"/>
    </source>
</evidence>
<dbReference type="HOGENOM" id="CLU_1040570_0_0_2"/>
<keyword evidence="2" id="KW-1185">Reference proteome</keyword>
<dbReference type="OrthoDB" id="147097at2157"/>
<dbReference type="EMBL" id="CP003117">
    <property type="protein sequence ID" value="AET65264.1"/>
    <property type="molecule type" value="Genomic_DNA"/>
</dbReference>
<dbReference type="PATRIC" id="fig|1110509.7.peg.2115"/>
<dbReference type="GeneID" id="12511080"/>
<sequence>MAKDVAQHLASASPGDRDRILQRCREMEEPRRVFRPLSDPARIRRLGGEEAEGYILVETDAVTFFPSLSSSGPDALDFAVAMNRRYYFRGLWFSLISLNSEYLRRVSDRVLEYALEHEFEMGRLYQQAFVEMRKLSPGEKLEISQLAHQTSVKKARISLEDLIDEERLMLTLSHSQPAIPKPYAETALLLHLEENFSDLEEYGTRSLDPEEDAFGAELYDEFEGWSEFSIRSYRLFVREAVEGLREAHRGYV</sequence>
<protein>
    <submittedName>
        <fullName evidence="1">Uncharacterized protein</fullName>
    </submittedName>
</protein>
<dbReference type="RefSeq" id="WP_014587442.1">
    <property type="nucleotide sequence ID" value="NC_017527.1"/>
</dbReference>
<proteinExistence type="predicted"/>
<gene>
    <name evidence="1" type="ordered locus">Mhar_1908</name>
</gene>
<dbReference type="STRING" id="1110509.Mhar_1908"/>